<accession>A0A3G9G5X5</accession>
<gene>
    <name evidence="1" type="ORF">EM6_2697</name>
</gene>
<dbReference type="AlphaFoldDB" id="A0A3G9G5X5"/>
<evidence type="ECO:0000313" key="1">
    <source>
        <dbReference type="EMBL" id="BBF82076.1"/>
    </source>
</evidence>
<dbReference type="EMBL" id="AP018828">
    <property type="protein sequence ID" value="BBF82076.1"/>
    <property type="molecule type" value="Genomic_DNA"/>
</dbReference>
<protein>
    <submittedName>
        <fullName evidence="1">Uncharacterized protein</fullName>
    </submittedName>
</protein>
<evidence type="ECO:0000313" key="2">
    <source>
        <dbReference type="Proteomes" id="UP000278756"/>
    </source>
</evidence>
<dbReference type="Proteomes" id="UP000278756">
    <property type="component" value="Chromosome 2"/>
</dbReference>
<organism evidence="1 2">
    <name type="scientific">Asticcacaulis excentricus</name>
    <dbReference type="NCBI Taxonomy" id="78587"/>
    <lineage>
        <taxon>Bacteria</taxon>
        <taxon>Pseudomonadati</taxon>
        <taxon>Pseudomonadota</taxon>
        <taxon>Alphaproteobacteria</taxon>
        <taxon>Caulobacterales</taxon>
        <taxon>Caulobacteraceae</taxon>
        <taxon>Asticcacaulis</taxon>
    </lineage>
</organism>
<name>A0A3G9G5X5_9CAUL</name>
<reference evidence="2" key="1">
    <citation type="journal article" date="2017" name="Biotechnol. Biofuels">
        <title>Evaluation of environmental bacterial communities as a factor affecting the growth of duckweed Lemna minor.</title>
        <authorList>
            <person name="Ishizawa H."/>
            <person name="Kuroda M."/>
            <person name="Morikawa M."/>
            <person name="Ike M."/>
        </authorList>
    </citation>
    <scope>NUCLEOTIDE SEQUENCE [LARGE SCALE GENOMIC DNA]</scope>
    <source>
        <strain evidence="2">M6</strain>
    </source>
</reference>
<sequence>MREHHDIPQRQYGYGQNIKHYLLLSRTARLDKGVQRPPRVKIKGAFSGYIRAMSAQGFTIHLRRFLG</sequence>
<reference evidence="2" key="2">
    <citation type="journal article" date="2017" name="Plant Physiol. Biochem.">
        <title>Differential oxidative and antioxidative response of duckweed Lemna minor toward plant growth promoting/inhibiting bacteria.</title>
        <authorList>
            <person name="Ishizawa H."/>
            <person name="Kuroda M."/>
            <person name="Morikawa M."/>
            <person name="Ike M."/>
        </authorList>
    </citation>
    <scope>NUCLEOTIDE SEQUENCE [LARGE SCALE GENOMIC DNA]</scope>
    <source>
        <strain evidence="2">M6</strain>
    </source>
</reference>
<proteinExistence type="predicted"/>